<dbReference type="GO" id="GO:0005886">
    <property type="term" value="C:plasma membrane"/>
    <property type="evidence" value="ECO:0007669"/>
    <property type="project" value="UniProtKB-SubCell"/>
</dbReference>
<evidence type="ECO:0000256" key="4">
    <source>
        <dbReference type="ARBA" id="ARBA00022692"/>
    </source>
</evidence>
<keyword evidence="3" id="KW-1003">Cell membrane</keyword>
<dbReference type="eggNOG" id="COG3090">
    <property type="taxonomic scope" value="Bacteria"/>
</dbReference>
<feature type="transmembrane region" description="Helical" evidence="7">
    <location>
        <begin position="75"/>
        <end position="96"/>
    </location>
</feature>
<feature type="transmembrane region" description="Helical" evidence="7">
    <location>
        <begin position="108"/>
        <end position="132"/>
    </location>
</feature>
<evidence type="ECO:0000256" key="2">
    <source>
        <dbReference type="ARBA" id="ARBA00022448"/>
    </source>
</evidence>
<keyword evidence="5 7" id="KW-1133">Transmembrane helix</keyword>
<dbReference type="AlphaFoldDB" id="A0A016XLL3"/>
<comment type="subcellular location">
    <subcellularLocation>
        <location evidence="7">Cell inner membrane</location>
        <topology evidence="7">Multi-pass membrane protein</topology>
    </subcellularLocation>
    <subcellularLocation>
        <location evidence="1">Cell membrane</location>
        <topology evidence="1">Multi-pass membrane protein</topology>
    </subcellularLocation>
</comment>
<accession>A0A016XLL3</accession>
<evidence type="ECO:0000256" key="6">
    <source>
        <dbReference type="ARBA" id="ARBA00023136"/>
    </source>
</evidence>
<dbReference type="GO" id="GO:0022857">
    <property type="term" value="F:transmembrane transporter activity"/>
    <property type="evidence" value="ECO:0007669"/>
    <property type="project" value="UniProtKB-UniRule"/>
</dbReference>
<name>A0A016XLL3_9BURK</name>
<comment type="subunit">
    <text evidence="7">The complex comprises the extracytoplasmic solute receptor protein and the two transmembrane proteins.</text>
</comment>
<dbReference type="RefSeq" id="WP_035610359.1">
    <property type="nucleotide sequence ID" value="NZ_JEMG01000001.1"/>
</dbReference>
<evidence type="ECO:0000256" key="3">
    <source>
        <dbReference type="ARBA" id="ARBA00022475"/>
    </source>
</evidence>
<sequence length="188" mass="20060">MNDTHIHPPPPVAARQLFAAWHRLECGIAMVALVAIALLLIGDVAGRELLAPVLRRWGLHVGSGGIFGAQKMAVYLMVLVAYCGIGIAVVSGTHLVPRVGFAWLPTRWALRVARIGDALSGIVLLVAGAYALELVDATLRTGVRMPSLGGPLWPMQLMVPLGLWSAALRYLGYAFWPGLRSPTPQATA</sequence>
<dbReference type="OrthoDB" id="9153827at2"/>
<evidence type="ECO:0000256" key="7">
    <source>
        <dbReference type="RuleBase" id="RU369079"/>
    </source>
</evidence>
<evidence type="ECO:0000256" key="5">
    <source>
        <dbReference type="ARBA" id="ARBA00022989"/>
    </source>
</evidence>
<dbReference type="Pfam" id="PF04290">
    <property type="entry name" value="DctQ"/>
    <property type="match status" value="1"/>
</dbReference>
<dbReference type="EMBL" id="JEMG01000001">
    <property type="protein sequence ID" value="EYC52984.1"/>
    <property type="molecule type" value="Genomic_DNA"/>
</dbReference>
<keyword evidence="7" id="KW-0997">Cell inner membrane</keyword>
<feature type="domain" description="Tripartite ATP-independent periplasmic transporters DctQ component" evidence="8">
    <location>
        <begin position="47"/>
        <end position="175"/>
    </location>
</feature>
<feature type="transmembrane region" description="Helical" evidence="7">
    <location>
        <begin position="20"/>
        <end position="41"/>
    </location>
</feature>
<comment type="caution">
    <text evidence="7">Lacks conserved residue(s) required for the propagation of feature annotation.</text>
</comment>
<keyword evidence="6 7" id="KW-0472">Membrane</keyword>
<protein>
    <recommendedName>
        <fullName evidence="7">TRAP transporter small permease protein</fullName>
    </recommendedName>
</protein>
<dbReference type="STRING" id="1458275.AZ34_17500"/>
<reference evidence="9 10" key="1">
    <citation type="submission" date="2014-02" db="EMBL/GenBank/DDBJ databases">
        <title>Draft Genome of Hylemonella gracilis isolated from the Niagara River.</title>
        <authorList>
            <person name="Pawlowski D.R."/>
            <person name="Koudelka G.B."/>
        </authorList>
    </citation>
    <scope>NUCLEOTIDE SEQUENCE [LARGE SCALE GENOMIC DNA]</scope>
    <source>
        <strain evidence="9 10">Niagara R</strain>
    </source>
</reference>
<gene>
    <name evidence="9" type="ORF">AZ34_17500</name>
</gene>
<dbReference type="InterPro" id="IPR055348">
    <property type="entry name" value="DctQ"/>
</dbReference>
<evidence type="ECO:0000313" key="9">
    <source>
        <dbReference type="EMBL" id="EYC52984.1"/>
    </source>
</evidence>
<evidence type="ECO:0000313" key="10">
    <source>
        <dbReference type="Proteomes" id="UP000023268"/>
    </source>
</evidence>
<comment type="similarity">
    <text evidence="7">Belongs to the TRAP transporter small permease family.</text>
</comment>
<evidence type="ECO:0000256" key="1">
    <source>
        <dbReference type="ARBA" id="ARBA00004651"/>
    </source>
</evidence>
<keyword evidence="4 7" id="KW-0812">Transmembrane</keyword>
<comment type="function">
    <text evidence="7">Part of the tripartite ATP-independent periplasmic (TRAP) transport system.</text>
</comment>
<evidence type="ECO:0000259" key="8">
    <source>
        <dbReference type="Pfam" id="PF04290"/>
    </source>
</evidence>
<proteinExistence type="inferred from homology"/>
<comment type="caution">
    <text evidence="9">The sequence shown here is derived from an EMBL/GenBank/DDBJ whole genome shotgun (WGS) entry which is preliminary data.</text>
</comment>
<dbReference type="Proteomes" id="UP000023268">
    <property type="component" value="Unassembled WGS sequence"/>
</dbReference>
<keyword evidence="2 7" id="KW-0813">Transport</keyword>
<organism evidence="9 10">
    <name type="scientific">Hylemonella gracilis str. Niagara R</name>
    <dbReference type="NCBI Taxonomy" id="1458275"/>
    <lineage>
        <taxon>Bacteria</taxon>
        <taxon>Pseudomonadati</taxon>
        <taxon>Pseudomonadota</taxon>
        <taxon>Betaproteobacteria</taxon>
        <taxon>Burkholderiales</taxon>
        <taxon>Comamonadaceae</taxon>
        <taxon>Hylemonella</taxon>
    </lineage>
</organism>